<dbReference type="InterPro" id="IPR052893">
    <property type="entry name" value="TCS_response_regulator"/>
</dbReference>
<evidence type="ECO:0000313" key="3">
    <source>
        <dbReference type="EMBL" id="KAB2928763.1"/>
    </source>
</evidence>
<evidence type="ECO:0000259" key="2">
    <source>
        <dbReference type="PROSITE" id="PS50110"/>
    </source>
</evidence>
<proteinExistence type="predicted"/>
<dbReference type="SUPFAM" id="SSF52172">
    <property type="entry name" value="CheY-like"/>
    <property type="match status" value="1"/>
</dbReference>
<feature type="domain" description="Response regulatory" evidence="2">
    <location>
        <begin position="6"/>
        <end position="133"/>
    </location>
</feature>
<name>A0A833GX71_9LEPT</name>
<dbReference type="PANTHER" id="PTHR44520">
    <property type="entry name" value="RESPONSE REGULATOR RCP1-RELATED"/>
    <property type="match status" value="1"/>
</dbReference>
<dbReference type="InterPro" id="IPR001789">
    <property type="entry name" value="Sig_transdc_resp-reg_receiver"/>
</dbReference>
<dbReference type="SMART" id="SM00448">
    <property type="entry name" value="REC"/>
    <property type="match status" value="1"/>
</dbReference>
<gene>
    <name evidence="3" type="ORF">F9K24_21605</name>
</gene>
<dbReference type="PANTHER" id="PTHR44520:SF1">
    <property type="entry name" value="TWO-COMPONENT SYSTEM REGULATORY PROTEIN"/>
    <property type="match status" value="1"/>
</dbReference>
<feature type="modified residue" description="4-aspartylphosphate" evidence="1">
    <location>
        <position position="66"/>
    </location>
</feature>
<evidence type="ECO:0000256" key="1">
    <source>
        <dbReference type="PROSITE-ProRule" id="PRU00169"/>
    </source>
</evidence>
<evidence type="ECO:0000313" key="4">
    <source>
        <dbReference type="Proteomes" id="UP000460298"/>
    </source>
</evidence>
<organism evidence="3 4">
    <name type="scientific">Leptonema illini</name>
    <dbReference type="NCBI Taxonomy" id="183"/>
    <lineage>
        <taxon>Bacteria</taxon>
        <taxon>Pseudomonadati</taxon>
        <taxon>Spirochaetota</taxon>
        <taxon>Spirochaetia</taxon>
        <taxon>Leptospirales</taxon>
        <taxon>Leptospiraceae</taxon>
        <taxon>Leptonema</taxon>
    </lineage>
</organism>
<dbReference type="AlphaFoldDB" id="A0A833GX71"/>
<dbReference type="EMBL" id="WBUI01000044">
    <property type="protein sequence ID" value="KAB2928763.1"/>
    <property type="molecule type" value="Genomic_DNA"/>
</dbReference>
<dbReference type="PROSITE" id="PS50110">
    <property type="entry name" value="RESPONSE_REGULATORY"/>
    <property type="match status" value="1"/>
</dbReference>
<accession>A0A833GX71</accession>
<dbReference type="Gene3D" id="3.40.50.2300">
    <property type="match status" value="1"/>
</dbReference>
<reference evidence="3 4" key="1">
    <citation type="submission" date="2019-10" db="EMBL/GenBank/DDBJ databases">
        <title>Extracellular Electron Transfer in a Candidatus Methanoperedens spp. Enrichment Culture.</title>
        <authorList>
            <person name="Berger S."/>
            <person name="Rangel Shaw D."/>
            <person name="Berben T."/>
            <person name="In 'T Zandt M."/>
            <person name="Frank J."/>
            <person name="Reimann J."/>
            <person name="Jetten M.S.M."/>
            <person name="Welte C.U."/>
        </authorList>
    </citation>
    <scope>NUCLEOTIDE SEQUENCE [LARGE SCALE GENOMIC DNA]</scope>
    <source>
        <strain evidence="3">SB12</strain>
    </source>
</reference>
<dbReference type="CDD" id="cd17557">
    <property type="entry name" value="REC_Rcp-like"/>
    <property type="match status" value="1"/>
</dbReference>
<dbReference type="Proteomes" id="UP000460298">
    <property type="component" value="Unassembled WGS sequence"/>
</dbReference>
<keyword evidence="1" id="KW-0597">Phosphoprotein</keyword>
<comment type="caution">
    <text evidence="3">The sequence shown here is derived from an EMBL/GenBank/DDBJ whole genome shotgun (WGS) entry which is preliminary data.</text>
</comment>
<sequence>MTELKHILLVEDDERDLELALAALEGARLANPISVARDGVEALDYLFRREKYADRCSGLPAVVLLDLKLPKRNGIEVLTEIRQDKTLHSLPVVMLTSSREEPDIVRCYAIGANAYVVKPVDFQEFMRAVGTVGAFWGIINEPPVETKAQ</sequence>
<protein>
    <submittedName>
        <fullName evidence="3">Response regulator</fullName>
    </submittedName>
</protein>
<dbReference type="InterPro" id="IPR011006">
    <property type="entry name" value="CheY-like_superfamily"/>
</dbReference>
<dbReference type="Pfam" id="PF00072">
    <property type="entry name" value="Response_reg"/>
    <property type="match status" value="1"/>
</dbReference>
<dbReference type="GO" id="GO:0000160">
    <property type="term" value="P:phosphorelay signal transduction system"/>
    <property type="evidence" value="ECO:0007669"/>
    <property type="project" value="InterPro"/>
</dbReference>